<dbReference type="EMBL" id="JANPWB010000015">
    <property type="protein sequence ID" value="KAJ1088427.1"/>
    <property type="molecule type" value="Genomic_DNA"/>
</dbReference>
<evidence type="ECO:0000313" key="1">
    <source>
        <dbReference type="EMBL" id="KAJ1088427.1"/>
    </source>
</evidence>
<organism evidence="1 2">
    <name type="scientific">Pleurodeles waltl</name>
    <name type="common">Iberian ribbed newt</name>
    <dbReference type="NCBI Taxonomy" id="8319"/>
    <lineage>
        <taxon>Eukaryota</taxon>
        <taxon>Metazoa</taxon>
        <taxon>Chordata</taxon>
        <taxon>Craniata</taxon>
        <taxon>Vertebrata</taxon>
        <taxon>Euteleostomi</taxon>
        <taxon>Amphibia</taxon>
        <taxon>Batrachia</taxon>
        <taxon>Caudata</taxon>
        <taxon>Salamandroidea</taxon>
        <taxon>Salamandridae</taxon>
        <taxon>Pleurodelinae</taxon>
        <taxon>Pleurodeles</taxon>
    </lineage>
</organism>
<proteinExistence type="predicted"/>
<dbReference type="Proteomes" id="UP001066276">
    <property type="component" value="Chromosome 11"/>
</dbReference>
<accession>A0AAV7LDL8</accession>
<comment type="caution">
    <text evidence="1">The sequence shown here is derived from an EMBL/GenBank/DDBJ whole genome shotgun (WGS) entry which is preliminary data.</text>
</comment>
<dbReference type="AlphaFoldDB" id="A0AAV7LDL8"/>
<gene>
    <name evidence="1" type="ORF">NDU88_001584</name>
</gene>
<evidence type="ECO:0000313" key="2">
    <source>
        <dbReference type="Proteomes" id="UP001066276"/>
    </source>
</evidence>
<sequence length="247" mass="27622">MDNALVFCGEGRSVKELERTCNESGKASGMKNNSATSETLSFGHWTPTQDKLHFPIRQDFLKIIRVWFSGEGAAEKTWKVRVVKTREKLGLWSLQKLMMEGKSCGTRPCQCSCIRCSSVASQAQNGQGHHKNYLLLILELQDGQSEEGVDVQDPRLGMGHCHHPEGNLHVPLFEKHSEDRRQKLSCGTLLPIANVAMPQKCRVGERFLLQLGYLMVLQVGRNISQGVWSGGCHPEPVNFEEHPTAEL</sequence>
<keyword evidence="2" id="KW-1185">Reference proteome</keyword>
<name>A0AAV7LDL8_PLEWA</name>
<reference evidence="1" key="1">
    <citation type="journal article" date="2022" name="bioRxiv">
        <title>Sequencing and chromosome-scale assembly of the giantPleurodeles waltlgenome.</title>
        <authorList>
            <person name="Brown T."/>
            <person name="Elewa A."/>
            <person name="Iarovenko S."/>
            <person name="Subramanian E."/>
            <person name="Araus A.J."/>
            <person name="Petzold A."/>
            <person name="Susuki M."/>
            <person name="Suzuki K.-i.T."/>
            <person name="Hayashi T."/>
            <person name="Toyoda A."/>
            <person name="Oliveira C."/>
            <person name="Osipova E."/>
            <person name="Leigh N.D."/>
            <person name="Simon A."/>
            <person name="Yun M.H."/>
        </authorList>
    </citation>
    <scope>NUCLEOTIDE SEQUENCE</scope>
    <source>
        <strain evidence="1">20211129_DDA</strain>
        <tissue evidence="1">Liver</tissue>
    </source>
</reference>
<protein>
    <submittedName>
        <fullName evidence="1">Uncharacterized protein</fullName>
    </submittedName>
</protein>